<evidence type="ECO:0000313" key="1">
    <source>
        <dbReference type="EMBL" id="RAW25913.1"/>
    </source>
</evidence>
<comment type="caution">
    <text evidence="1">The sequence shown here is derived from an EMBL/GenBank/DDBJ whole genome shotgun (WGS) entry which is preliminary data.</text>
</comment>
<reference evidence="1 2" key="1">
    <citation type="submission" date="2018-01" db="EMBL/GenBank/DDBJ databases">
        <title>Draft genome of the strawberry crown rot pathogen Phytophthora cactorum.</title>
        <authorList>
            <person name="Armitage A.D."/>
            <person name="Lysoe E."/>
            <person name="Nellist C.F."/>
            <person name="Harrison R.J."/>
            <person name="Brurberg M.B."/>
        </authorList>
    </citation>
    <scope>NUCLEOTIDE SEQUENCE [LARGE SCALE GENOMIC DNA]</scope>
    <source>
        <strain evidence="1 2">10300</strain>
    </source>
</reference>
<dbReference type="OrthoDB" id="10461860at2759"/>
<evidence type="ECO:0000313" key="2">
    <source>
        <dbReference type="Proteomes" id="UP000251314"/>
    </source>
</evidence>
<dbReference type="Proteomes" id="UP000251314">
    <property type="component" value="Unassembled WGS sequence"/>
</dbReference>
<dbReference type="VEuPathDB" id="FungiDB:PC110_g17670"/>
<protein>
    <submittedName>
        <fullName evidence="1">Uncharacterized protein</fullName>
    </submittedName>
</protein>
<name>A0A329RME9_9STRA</name>
<organism evidence="1 2">
    <name type="scientific">Phytophthora cactorum</name>
    <dbReference type="NCBI Taxonomy" id="29920"/>
    <lineage>
        <taxon>Eukaryota</taxon>
        <taxon>Sar</taxon>
        <taxon>Stramenopiles</taxon>
        <taxon>Oomycota</taxon>
        <taxon>Peronosporomycetes</taxon>
        <taxon>Peronosporales</taxon>
        <taxon>Peronosporaceae</taxon>
        <taxon>Phytophthora</taxon>
    </lineage>
</organism>
<proteinExistence type="predicted"/>
<gene>
    <name evidence="1" type="ORF">PC110_g17670</name>
</gene>
<accession>A0A329RME9</accession>
<dbReference type="AlphaFoldDB" id="A0A329RME9"/>
<keyword evidence="2" id="KW-1185">Reference proteome</keyword>
<sequence length="107" mass="11393">MKALSVWQSTVGVVRKSVICVCGDEDTRSRRWIGPQMLILVPGGMQTPSWWASEAPPRKKVMPIVGKEVTRGGLAARRVASAARASDLVGAGGDGAVRAYPARPHLT</sequence>
<dbReference type="EMBL" id="MJFZ01000699">
    <property type="protein sequence ID" value="RAW25913.1"/>
    <property type="molecule type" value="Genomic_DNA"/>
</dbReference>